<dbReference type="AlphaFoldDB" id="A0A382D9E2"/>
<protein>
    <submittedName>
        <fullName evidence="2">Uncharacterized protein</fullName>
    </submittedName>
</protein>
<organism evidence="2">
    <name type="scientific">marine metagenome</name>
    <dbReference type="NCBI Taxonomy" id="408172"/>
    <lineage>
        <taxon>unclassified sequences</taxon>
        <taxon>metagenomes</taxon>
        <taxon>ecological metagenomes</taxon>
    </lineage>
</organism>
<keyword evidence="1" id="KW-1133">Transmembrane helix</keyword>
<feature type="transmembrane region" description="Helical" evidence="1">
    <location>
        <begin position="54"/>
        <end position="78"/>
    </location>
</feature>
<keyword evidence="1" id="KW-0812">Transmembrane</keyword>
<name>A0A382D9E2_9ZZZZ</name>
<accession>A0A382D9E2</accession>
<dbReference type="EMBL" id="UINC01038298">
    <property type="protein sequence ID" value="SVB35116.1"/>
    <property type="molecule type" value="Genomic_DNA"/>
</dbReference>
<keyword evidence="1" id="KW-0472">Membrane</keyword>
<feature type="non-terminal residue" evidence="2">
    <location>
        <position position="105"/>
    </location>
</feature>
<evidence type="ECO:0000313" key="2">
    <source>
        <dbReference type="EMBL" id="SVB35116.1"/>
    </source>
</evidence>
<sequence>MKNSLENFCSHCLLSLGSHPTQRIVNGEEHAFCCYGCCLAFQVKHGSREEPEAAWLLVRLGIGGFLSMNIMLFSLLLYSGTFDVADSEMLPKFYWLLGIFATPVM</sequence>
<gene>
    <name evidence="2" type="ORF">METZ01_LOCUS187970</name>
</gene>
<evidence type="ECO:0000256" key="1">
    <source>
        <dbReference type="SAM" id="Phobius"/>
    </source>
</evidence>
<proteinExistence type="predicted"/>
<reference evidence="2" key="1">
    <citation type="submission" date="2018-05" db="EMBL/GenBank/DDBJ databases">
        <authorList>
            <person name="Lanie J.A."/>
            <person name="Ng W.-L."/>
            <person name="Kazmierczak K.M."/>
            <person name="Andrzejewski T.M."/>
            <person name="Davidsen T.M."/>
            <person name="Wayne K.J."/>
            <person name="Tettelin H."/>
            <person name="Glass J.I."/>
            <person name="Rusch D."/>
            <person name="Podicherti R."/>
            <person name="Tsui H.-C.T."/>
            <person name="Winkler M.E."/>
        </authorList>
    </citation>
    <scope>NUCLEOTIDE SEQUENCE</scope>
</reference>